<dbReference type="EMBL" id="JBHUMV010000002">
    <property type="protein sequence ID" value="MFD2753382.1"/>
    <property type="molecule type" value="Genomic_DNA"/>
</dbReference>
<comment type="caution">
    <text evidence="2">The sequence shown here is derived from an EMBL/GenBank/DDBJ whole genome shotgun (WGS) entry which is preliminary data.</text>
</comment>
<proteinExistence type="predicted"/>
<accession>A0ABW5ULU2</accession>
<feature type="transmembrane region" description="Helical" evidence="1">
    <location>
        <begin position="6"/>
        <end position="29"/>
    </location>
</feature>
<gene>
    <name evidence="2" type="ORF">ACFSW6_04750</name>
</gene>
<protein>
    <submittedName>
        <fullName evidence="2">Uncharacterized protein</fullName>
    </submittedName>
</protein>
<reference evidence="3" key="1">
    <citation type="journal article" date="2019" name="Int. J. Syst. Evol. Microbiol.">
        <title>The Global Catalogue of Microorganisms (GCM) 10K type strain sequencing project: providing services to taxonomists for standard genome sequencing and annotation.</title>
        <authorList>
            <consortium name="The Broad Institute Genomics Platform"/>
            <consortium name="The Broad Institute Genome Sequencing Center for Infectious Disease"/>
            <person name="Wu L."/>
            <person name="Ma J."/>
        </authorList>
    </citation>
    <scope>NUCLEOTIDE SEQUENCE [LARGE SCALE GENOMIC DNA]</scope>
    <source>
        <strain evidence="3">TISTR 1906</strain>
    </source>
</reference>
<name>A0ABW5ULU2_9BURK</name>
<organism evidence="2 3">
    <name type="scientific">Comamonas terrae</name>
    <dbReference type="NCBI Taxonomy" id="673548"/>
    <lineage>
        <taxon>Bacteria</taxon>
        <taxon>Pseudomonadati</taxon>
        <taxon>Pseudomonadota</taxon>
        <taxon>Betaproteobacteria</taxon>
        <taxon>Burkholderiales</taxon>
        <taxon>Comamonadaceae</taxon>
        <taxon>Comamonas</taxon>
    </lineage>
</organism>
<evidence type="ECO:0000313" key="3">
    <source>
        <dbReference type="Proteomes" id="UP001597463"/>
    </source>
</evidence>
<keyword evidence="1" id="KW-1133">Transmembrane helix</keyword>
<dbReference type="RefSeq" id="WP_066475223.1">
    <property type="nucleotide sequence ID" value="NZ_BCNT01000004.1"/>
</dbReference>
<keyword evidence="3" id="KW-1185">Reference proteome</keyword>
<dbReference type="Proteomes" id="UP001597463">
    <property type="component" value="Unassembled WGS sequence"/>
</dbReference>
<feature type="transmembrane region" description="Helical" evidence="1">
    <location>
        <begin position="82"/>
        <end position="105"/>
    </location>
</feature>
<keyword evidence="1" id="KW-0812">Transmembrane</keyword>
<feature type="transmembrane region" description="Helical" evidence="1">
    <location>
        <begin position="41"/>
        <end position="62"/>
    </location>
</feature>
<evidence type="ECO:0000313" key="2">
    <source>
        <dbReference type="EMBL" id="MFD2753382.1"/>
    </source>
</evidence>
<sequence length="111" mass="12044">MNTIPLAWWLPLSLGACVLLVAAAGAWLWRQALRADTDARAARRMALLASLGLLLWLAYGLAKGYGPLWRGDAFVHMAQAPAFVQLPLLIGGIAWMAALLVGRVLRLRNPT</sequence>
<keyword evidence="1" id="KW-0472">Membrane</keyword>
<evidence type="ECO:0000256" key="1">
    <source>
        <dbReference type="SAM" id="Phobius"/>
    </source>
</evidence>